<name>A0A521C6U9_9BACT</name>
<sequence length="44" mass="5369">MVLSFGLFSLQRRTYNLFIIFLNSFKNFWKVDLRNEMCYDGNQV</sequence>
<reference evidence="1 2" key="1">
    <citation type="submission" date="2017-05" db="EMBL/GenBank/DDBJ databases">
        <authorList>
            <person name="Varghese N."/>
            <person name="Submissions S."/>
        </authorList>
    </citation>
    <scope>NUCLEOTIDE SEQUENCE [LARGE SCALE GENOMIC DNA]</scope>
    <source>
        <strain evidence="1 2">DSM 21985</strain>
    </source>
</reference>
<accession>A0A521C6U9</accession>
<gene>
    <name evidence="1" type="ORF">SAMN06265219_104220</name>
</gene>
<dbReference type="AlphaFoldDB" id="A0A521C6U9"/>
<organism evidence="1 2">
    <name type="scientific">Gracilimonas mengyeensis</name>
    <dbReference type="NCBI Taxonomy" id="1302730"/>
    <lineage>
        <taxon>Bacteria</taxon>
        <taxon>Pseudomonadati</taxon>
        <taxon>Balneolota</taxon>
        <taxon>Balneolia</taxon>
        <taxon>Balneolales</taxon>
        <taxon>Balneolaceae</taxon>
        <taxon>Gracilimonas</taxon>
    </lineage>
</organism>
<evidence type="ECO:0000313" key="2">
    <source>
        <dbReference type="Proteomes" id="UP000317557"/>
    </source>
</evidence>
<dbReference type="EMBL" id="FXTP01000004">
    <property type="protein sequence ID" value="SMO55113.1"/>
    <property type="molecule type" value="Genomic_DNA"/>
</dbReference>
<keyword evidence="2" id="KW-1185">Reference proteome</keyword>
<evidence type="ECO:0000313" key="1">
    <source>
        <dbReference type="EMBL" id="SMO55113.1"/>
    </source>
</evidence>
<protein>
    <submittedName>
        <fullName evidence="1">Uncharacterized protein</fullName>
    </submittedName>
</protein>
<proteinExistence type="predicted"/>
<dbReference type="Proteomes" id="UP000317557">
    <property type="component" value="Unassembled WGS sequence"/>
</dbReference>